<dbReference type="PANTHER" id="PTHR30290">
    <property type="entry name" value="PERIPLASMIC BINDING COMPONENT OF ABC TRANSPORTER"/>
    <property type="match status" value="1"/>
</dbReference>
<sequence>MLRWPSALRWCGALLAVAALVLTACGAPQADEATRPTITSINPYGGDPATEGTPKRGGTARIGMDREAVSFDTTVQNTNSAAFAVYDTLLKVNPQGVAEPYMATSMDTPDGGLTWRLGLREGVMFTDGTPLDAEAVRINIQRHIDKVTSPAHALAVRIAAMRVLDPLTLEIALTEPFGVFPLMFAQPISTGSLGVIISPAALQKYGADIGSHPVGAGPFMFVEWIRDSRIVLERNPNYWQKGLPYLDKLEFRPLSDTESRYASIQNGDVDIIYGAFNEELVRAVQDENLTVYYGEQNGGELLYFNFDRPPFDDRRMREAVVRAIDLQALSAVHYGNQIVPADSLFTAASPYHDDAASTLWPTHDPARAKQLVDEYRASGGNPDFVLKTVNTWLDFAAFIQAQMAAVGIAVKVEVYDLAQYASQVVQSGDFDLSTTVGSFDNPYPGAVRLLSSTGNQNYGRYNNPRVDDLLDQAAGTVDETQRQADYREVEKIVNEDLVFCWLSRGFVSTITRNDVKGVVRYLFRDMYFATLWLDR</sequence>
<evidence type="ECO:0000313" key="5">
    <source>
        <dbReference type="EMBL" id="MCH6166477.1"/>
    </source>
</evidence>
<evidence type="ECO:0000313" key="6">
    <source>
        <dbReference type="Proteomes" id="UP001299970"/>
    </source>
</evidence>
<proteinExistence type="predicted"/>
<dbReference type="InterPro" id="IPR030678">
    <property type="entry name" value="Peptide/Ni-bd"/>
</dbReference>
<feature type="domain" description="Solute-binding protein family 5" evidence="4">
    <location>
        <begin position="99"/>
        <end position="454"/>
    </location>
</feature>
<dbReference type="PANTHER" id="PTHR30290:SF38">
    <property type="entry name" value="D,D-DIPEPTIDE-BINDING PERIPLASMIC PROTEIN DDPA-RELATED"/>
    <property type="match status" value="1"/>
</dbReference>
<organism evidence="5 6">
    <name type="scientific">Pseudonocardia alaniniphila</name>
    <dbReference type="NCBI Taxonomy" id="75291"/>
    <lineage>
        <taxon>Bacteria</taxon>
        <taxon>Bacillati</taxon>
        <taxon>Actinomycetota</taxon>
        <taxon>Actinomycetes</taxon>
        <taxon>Pseudonocardiales</taxon>
        <taxon>Pseudonocardiaceae</taxon>
        <taxon>Pseudonocardia</taxon>
    </lineage>
</organism>
<dbReference type="PIRSF" id="PIRSF002741">
    <property type="entry name" value="MppA"/>
    <property type="match status" value="1"/>
</dbReference>
<feature type="chain" id="PRO_5047055583" evidence="3">
    <location>
        <begin position="31"/>
        <end position="535"/>
    </location>
</feature>
<dbReference type="Gene3D" id="3.90.76.10">
    <property type="entry name" value="Dipeptide-binding Protein, Domain 1"/>
    <property type="match status" value="1"/>
</dbReference>
<dbReference type="PROSITE" id="PS51257">
    <property type="entry name" value="PROKAR_LIPOPROTEIN"/>
    <property type="match status" value="1"/>
</dbReference>
<dbReference type="Proteomes" id="UP001299970">
    <property type="component" value="Unassembled WGS sequence"/>
</dbReference>
<name>A0ABS9TD79_9PSEU</name>
<protein>
    <submittedName>
        <fullName evidence="5">ABC transporter substrate-binding protein</fullName>
    </submittedName>
</protein>
<feature type="region of interest" description="Disordered" evidence="2">
    <location>
        <begin position="36"/>
        <end position="60"/>
    </location>
</feature>
<comment type="caution">
    <text evidence="5">The sequence shown here is derived from an EMBL/GenBank/DDBJ whole genome shotgun (WGS) entry which is preliminary data.</text>
</comment>
<dbReference type="InterPro" id="IPR039424">
    <property type="entry name" value="SBP_5"/>
</dbReference>
<dbReference type="EMBL" id="JAKXMK010000009">
    <property type="protein sequence ID" value="MCH6166477.1"/>
    <property type="molecule type" value="Genomic_DNA"/>
</dbReference>
<dbReference type="InterPro" id="IPR000914">
    <property type="entry name" value="SBP_5_dom"/>
</dbReference>
<dbReference type="Gene3D" id="3.10.105.10">
    <property type="entry name" value="Dipeptide-binding Protein, Domain 3"/>
    <property type="match status" value="1"/>
</dbReference>
<evidence type="ECO:0000256" key="1">
    <source>
        <dbReference type="ARBA" id="ARBA00022729"/>
    </source>
</evidence>
<keyword evidence="6" id="KW-1185">Reference proteome</keyword>
<evidence type="ECO:0000256" key="2">
    <source>
        <dbReference type="SAM" id="MobiDB-lite"/>
    </source>
</evidence>
<dbReference type="SUPFAM" id="SSF53850">
    <property type="entry name" value="Periplasmic binding protein-like II"/>
    <property type="match status" value="1"/>
</dbReference>
<dbReference type="RefSeq" id="WP_241036507.1">
    <property type="nucleotide sequence ID" value="NZ_BAAAJF010000002.1"/>
</dbReference>
<feature type="signal peptide" evidence="3">
    <location>
        <begin position="1"/>
        <end position="30"/>
    </location>
</feature>
<reference evidence="5 6" key="1">
    <citation type="submission" date="2022-03" db="EMBL/GenBank/DDBJ databases">
        <title>Pseudonocardia alaer sp. nov., a novel actinomycete isolated from reed forest soil.</title>
        <authorList>
            <person name="Wang L."/>
        </authorList>
    </citation>
    <scope>NUCLEOTIDE SEQUENCE [LARGE SCALE GENOMIC DNA]</scope>
    <source>
        <strain evidence="5 6">Y-16303</strain>
    </source>
</reference>
<evidence type="ECO:0000259" key="4">
    <source>
        <dbReference type="Pfam" id="PF00496"/>
    </source>
</evidence>
<dbReference type="Gene3D" id="3.40.190.10">
    <property type="entry name" value="Periplasmic binding protein-like II"/>
    <property type="match status" value="1"/>
</dbReference>
<dbReference type="Pfam" id="PF00496">
    <property type="entry name" value="SBP_bac_5"/>
    <property type="match status" value="1"/>
</dbReference>
<keyword evidence="1 3" id="KW-0732">Signal</keyword>
<accession>A0ABS9TD79</accession>
<gene>
    <name evidence="5" type="ORF">MMF94_12365</name>
</gene>
<evidence type="ECO:0000256" key="3">
    <source>
        <dbReference type="SAM" id="SignalP"/>
    </source>
</evidence>